<dbReference type="Proteomes" id="UP000054988">
    <property type="component" value="Unassembled WGS sequence"/>
</dbReference>
<accession>A0A0W0F840</accession>
<organism evidence="2 3">
    <name type="scientific">Moniliophthora roreri</name>
    <name type="common">Frosty pod rot fungus</name>
    <name type="synonym">Monilia roreri</name>
    <dbReference type="NCBI Taxonomy" id="221103"/>
    <lineage>
        <taxon>Eukaryota</taxon>
        <taxon>Fungi</taxon>
        <taxon>Dikarya</taxon>
        <taxon>Basidiomycota</taxon>
        <taxon>Agaricomycotina</taxon>
        <taxon>Agaricomycetes</taxon>
        <taxon>Agaricomycetidae</taxon>
        <taxon>Agaricales</taxon>
        <taxon>Marasmiineae</taxon>
        <taxon>Marasmiaceae</taxon>
        <taxon>Moniliophthora</taxon>
    </lineage>
</organism>
<evidence type="ECO:0000313" key="3">
    <source>
        <dbReference type="Proteomes" id="UP000054988"/>
    </source>
</evidence>
<dbReference type="EMBL" id="LATX01002231">
    <property type="protein sequence ID" value="KTB32404.1"/>
    <property type="molecule type" value="Genomic_DNA"/>
</dbReference>
<comment type="caution">
    <text evidence="2">The sequence shown here is derived from an EMBL/GenBank/DDBJ whole genome shotgun (WGS) entry which is preliminary data.</text>
</comment>
<gene>
    <name evidence="2" type="ORF">WG66_15016</name>
</gene>
<feature type="region of interest" description="Disordered" evidence="1">
    <location>
        <begin position="588"/>
        <end position="607"/>
    </location>
</feature>
<proteinExistence type="predicted"/>
<evidence type="ECO:0000256" key="1">
    <source>
        <dbReference type="SAM" id="MobiDB-lite"/>
    </source>
</evidence>
<evidence type="ECO:0000313" key="2">
    <source>
        <dbReference type="EMBL" id="KTB32404.1"/>
    </source>
</evidence>
<protein>
    <submittedName>
        <fullName evidence="2">Uncharacterized protein</fullName>
    </submittedName>
</protein>
<sequence length="641" mass="73419">MTFFEHSYRPFLRDSHFTAARNVYNIYKNSASPGSSTDGWPDSVNNFTIIKLGDLEFIECRKRLEFEMQIEDDSPASGRQDTNPFRMRIIKRNNTCKAIKVIRTVHTAKIAGRSEMFTVVRYEDEGGSAGNALAACKPEYEHWSQKRHPKLPQLFGVTCSSIPALIYHNARHNATEVYNHHRMQPTMFTLFRVLLLIDYQDTYTAMPEILEMDTPLSSWDFDFSTQSFYYNLDFPINKHVKTQQTSSRHSTAKDVSPLDYVKRPQISPPTLDNRVEFRPSIINYLSHITGDYLDLIAVLGLLSNNVDPLEIAPDGLIPFGACFQKRWREKRGPILASFQYRETVTHWEMLSTELDVNTSYVNSYVRVSFLDWQQGGDFECYVSIAPPVDQRRHFKCAFLSQSLVFMKRTGINFESLSVESLNECYLLDFIEINIQGQFKPLPSNSTSAKPIYLFIGPFEFETVDGIFCLKCPLNGSFTHWSLDPGRPGAPVDADKYDLPQLQETFSVGTHWRIGFYKAVNEYLCSKGHDPYSTADAEDQGYPLLTYRNRPEQRLEGMMEARSVIEQVTEVIKDKADSRTQNDLDIASYDSNQRRMKKNLGSSSEGLSAGDGSFVLLRRRHLLELTLPVCITKCREMDGLIV</sequence>
<dbReference type="AlphaFoldDB" id="A0A0W0F840"/>
<reference evidence="2 3" key="1">
    <citation type="submission" date="2015-12" db="EMBL/GenBank/DDBJ databases">
        <title>Draft genome sequence of Moniliophthora roreri, the causal agent of frosty pod rot of cacao.</title>
        <authorList>
            <person name="Aime M.C."/>
            <person name="Diaz-Valderrama J.R."/>
            <person name="Kijpornyongpan T."/>
            <person name="Phillips-Mora W."/>
        </authorList>
    </citation>
    <scope>NUCLEOTIDE SEQUENCE [LARGE SCALE GENOMIC DNA]</scope>
    <source>
        <strain evidence="2 3">MCA 2952</strain>
    </source>
</reference>
<name>A0A0W0F840_MONRR</name>